<name>A0A1L9N6Z6_ASPTC</name>
<gene>
    <name evidence="2" type="ORF">ASPTUDRAFT_168021</name>
</gene>
<feature type="transmembrane region" description="Helical" evidence="1">
    <location>
        <begin position="87"/>
        <end position="113"/>
    </location>
</feature>
<evidence type="ECO:0000313" key="3">
    <source>
        <dbReference type="Proteomes" id="UP000184304"/>
    </source>
</evidence>
<keyword evidence="1" id="KW-0812">Transmembrane</keyword>
<dbReference type="AlphaFoldDB" id="A0A1L9N6Z6"/>
<sequence>MFNCFFITRNVGRCVGDAVRLANPDRKWGKHQLAFETGGPIGGALGPREPEKSGSKAIPSIHLHLSFLRLPALLFPHRSCLVLSSLFYFPSLLLLFSFSLPLLSFLVGSTIFWERL</sequence>
<dbReference type="EMBL" id="KV878198">
    <property type="protein sequence ID" value="OJI84894.1"/>
    <property type="molecule type" value="Genomic_DNA"/>
</dbReference>
<keyword evidence="1" id="KW-0472">Membrane</keyword>
<dbReference type="VEuPathDB" id="FungiDB:ASPTUDRAFT_168021"/>
<proteinExistence type="predicted"/>
<protein>
    <submittedName>
        <fullName evidence="2">Uncharacterized protein</fullName>
    </submittedName>
</protein>
<reference evidence="3" key="1">
    <citation type="journal article" date="2017" name="Genome Biol.">
        <title>Comparative genomics reveals high biological diversity and specific adaptations in the industrially and medically important fungal genus Aspergillus.</title>
        <authorList>
            <person name="de Vries R.P."/>
            <person name="Riley R."/>
            <person name="Wiebenga A."/>
            <person name="Aguilar-Osorio G."/>
            <person name="Amillis S."/>
            <person name="Uchima C.A."/>
            <person name="Anderluh G."/>
            <person name="Asadollahi M."/>
            <person name="Askin M."/>
            <person name="Barry K."/>
            <person name="Battaglia E."/>
            <person name="Bayram O."/>
            <person name="Benocci T."/>
            <person name="Braus-Stromeyer S.A."/>
            <person name="Caldana C."/>
            <person name="Canovas D."/>
            <person name="Cerqueira G.C."/>
            <person name="Chen F."/>
            <person name="Chen W."/>
            <person name="Choi C."/>
            <person name="Clum A."/>
            <person name="Dos Santos R.A."/>
            <person name="Damasio A.R."/>
            <person name="Diallinas G."/>
            <person name="Emri T."/>
            <person name="Fekete E."/>
            <person name="Flipphi M."/>
            <person name="Freyberg S."/>
            <person name="Gallo A."/>
            <person name="Gournas C."/>
            <person name="Habgood R."/>
            <person name="Hainaut M."/>
            <person name="Harispe M.L."/>
            <person name="Henrissat B."/>
            <person name="Hilden K.S."/>
            <person name="Hope R."/>
            <person name="Hossain A."/>
            <person name="Karabika E."/>
            <person name="Karaffa L."/>
            <person name="Karanyi Z."/>
            <person name="Krasevec N."/>
            <person name="Kuo A."/>
            <person name="Kusch H."/>
            <person name="LaButti K."/>
            <person name="Lagendijk E.L."/>
            <person name="Lapidus A."/>
            <person name="Levasseur A."/>
            <person name="Lindquist E."/>
            <person name="Lipzen A."/>
            <person name="Logrieco A.F."/>
            <person name="MacCabe A."/>
            <person name="Maekelae M.R."/>
            <person name="Malavazi I."/>
            <person name="Melin P."/>
            <person name="Meyer V."/>
            <person name="Mielnichuk N."/>
            <person name="Miskei M."/>
            <person name="Molnar A.P."/>
            <person name="Mule G."/>
            <person name="Ngan C.Y."/>
            <person name="Orejas M."/>
            <person name="Orosz E."/>
            <person name="Ouedraogo J.P."/>
            <person name="Overkamp K.M."/>
            <person name="Park H.-S."/>
            <person name="Perrone G."/>
            <person name="Piumi F."/>
            <person name="Punt P.J."/>
            <person name="Ram A.F."/>
            <person name="Ramon A."/>
            <person name="Rauscher S."/>
            <person name="Record E."/>
            <person name="Riano-Pachon D.M."/>
            <person name="Robert V."/>
            <person name="Roehrig J."/>
            <person name="Ruller R."/>
            <person name="Salamov A."/>
            <person name="Salih N.S."/>
            <person name="Samson R.A."/>
            <person name="Sandor E."/>
            <person name="Sanguinetti M."/>
            <person name="Schuetze T."/>
            <person name="Sepcic K."/>
            <person name="Shelest E."/>
            <person name="Sherlock G."/>
            <person name="Sophianopoulou V."/>
            <person name="Squina F.M."/>
            <person name="Sun H."/>
            <person name="Susca A."/>
            <person name="Todd R.B."/>
            <person name="Tsang A."/>
            <person name="Unkles S.E."/>
            <person name="van de Wiele N."/>
            <person name="van Rossen-Uffink D."/>
            <person name="Oliveira J.V."/>
            <person name="Vesth T.C."/>
            <person name="Visser J."/>
            <person name="Yu J.-H."/>
            <person name="Zhou M."/>
            <person name="Andersen M.R."/>
            <person name="Archer D.B."/>
            <person name="Baker S.E."/>
            <person name="Benoit I."/>
            <person name="Brakhage A.A."/>
            <person name="Braus G.H."/>
            <person name="Fischer R."/>
            <person name="Frisvad J.C."/>
            <person name="Goldman G.H."/>
            <person name="Houbraken J."/>
            <person name="Oakley B."/>
            <person name="Pocsi I."/>
            <person name="Scazzocchio C."/>
            <person name="Seiboth B."/>
            <person name="vanKuyk P.A."/>
            <person name="Wortman J."/>
            <person name="Dyer P.S."/>
            <person name="Grigoriev I.V."/>
        </authorList>
    </citation>
    <scope>NUCLEOTIDE SEQUENCE [LARGE SCALE GENOMIC DNA]</scope>
    <source>
        <strain evidence="3">CBS 134.48</strain>
    </source>
</reference>
<evidence type="ECO:0000313" key="2">
    <source>
        <dbReference type="EMBL" id="OJI84894.1"/>
    </source>
</evidence>
<accession>A0A1L9N6Z6</accession>
<dbReference type="Proteomes" id="UP000184304">
    <property type="component" value="Unassembled WGS sequence"/>
</dbReference>
<keyword evidence="3" id="KW-1185">Reference proteome</keyword>
<evidence type="ECO:0000256" key="1">
    <source>
        <dbReference type="SAM" id="Phobius"/>
    </source>
</evidence>
<organism evidence="2 3">
    <name type="scientific">Aspergillus tubingensis (strain CBS 134.48)</name>
    <dbReference type="NCBI Taxonomy" id="767770"/>
    <lineage>
        <taxon>Eukaryota</taxon>
        <taxon>Fungi</taxon>
        <taxon>Dikarya</taxon>
        <taxon>Ascomycota</taxon>
        <taxon>Pezizomycotina</taxon>
        <taxon>Eurotiomycetes</taxon>
        <taxon>Eurotiomycetidae</taxon>
        <taxon>Eurotiales</taxon>
        <taxon>Aspergillaceae</taxon>
        <taxon>Aspergillus</taxon>
        <taxon>Aspergillus subgen. Circumdati</taxon>
    </lineage>
</organism>
<keyword evidence="1" id="KW-1133">Transmembrane helix</keyword>